<dbReference type="GO" id="GO:1990904">
    <property type="term" value="C:ribonucleoprotein complex"/>
    <property type="evidence" value="ECO:0007669"/>
    <property type="project" value="UniProtKB-KW"/>
</dbReference>
<dbReference type="GO" id="GO:0003676">
    <property type="term" value="F:nucleic acid binding"/>
    <property type="evidence" value="ECO:0007669"/>
    <property type="project" value="InterPro"/>
</dbReference>
<dbReference type="InterPro" id="IPR036397">
    <property type="entry name" value="RNaseH_sf"/>
</dbReference>
<dbReference type="Pfam" id="PF02171">
    <property type="entry name" value="Piwi"/>
    <property type="match status" value="1"/>
</dbReference>
<dbReference type="InterPro" id="IPR012337">
    <property type="entry name" value="RNaseH-like_sf"/>
</dbReference>
<dbReference type="Gene3D" id="3.40.50.2300">
    <property type="match status" value="1"/>
</dbReference>
<dbReference type="PROSITE" id="PS50822">
    <property type="entry name" value="PIWI"/>
    <property type="match status" value="1"/>
</dbReference>
<dbReference type="InterPro" id="IPR036085">
    <property type="entry name" value="PAZ_dom_sf"/>
</dbReference>
<dbReference type="PANTHER" id="PTHR22891">
    <property type="entry name" value="EUKARYOTIC TRANSLATION INITIATION FACTOR 2C"/>
    <property type="match status" value="1"/>
</dbReference>
<dbReference type="Pfam" id="PF16488">
    <property type="entry name" value="ArgoL2"/>
    <property type="match status" value="1"/>
</dbReference>
<evidence type="ECO:0000256" key="1">
    <source>
        <dbReference type="ARBA" id="ARBA00023274"/>
    </source>
</evidence>
<dbReference type="Proteomes" id="UP001359559">
    <property type="component" value="Unassembled WGS sequence"/>
</dbReference>
<name>A0AAN9J894_CLITE</name>
<comment type="caution">
    <text evidence="3">The sequence shown here is derived from an EMBL/GenBank/DDBJ whole genome shotgun (WGS) entry which is preliminary data.</text>
</comment>
<feature type="domain" description="Piwi" evidence="2">
    <location>
        <begin position="253"/>
        <end position="358"/>
    </location>
</feature>
<dbReference type="SUPFAM" id="SSF53098">
    <property type="entry name" value="Ribonuclease H-like"/>
    <property type="match status" value="1"/>
</dbReference>
<evidence type="ECO:0000313" key="4">
    <source>
        <dbReference type="Proteomes" id="UP001359559"/>
    </source>
</evidence>
<accession>A0AAN9J894</accession>
<sequence>MARRMLKSLRIKANGVEYKITGLSESLCRDQKFSLKHGKDANGEVLTTEITLCTLVSLQRYTKALTNLQRDQLVERSRQKPHERKAALEDSLRNSRYGDDPMLRSCGINVEPNFRRIEGRVLPPPKIMVGRGQHFVPRNGSWNFNNKNLAEPVRIDPLEFPLEIFKEEDHFRREPAHVRVQKLYATVKNRLPGLPQLLLCILPDRKNSDLYGPWKWRNLAEEGVVTQCISPNKINDQYITNFYTIPFVSKKPTLILGMDVSHGSPGRSDVPSISAVVSSRCSPEISRYRAAVRTQSSKVEMIANLFKPVSDTEDQGIIRELLVDFHITSGKRKPDQIIIFRDGVSESQFNQVLNIELD</sequence>
<dbReference type="AlphaFoldDB" id="A0AAN9J894"/>
<reference evidence="3 4" key="1">
    <citation type="submission" date="2024-01" db="EMBL/GenBank/DDBJ databases">
        <title>The genomes of 5 underutilized Papilionoideae crops provide insights into root nodulation and disease resistance.</title>
        <authorList>
            <person name="Yuan L."/>
        </authorList>
    </citation>
    <scope>NUCLEOTIDE SEQUENCE [LARGE SCALE GENOMIC DNA]</scope>
    <source>
        <strain evidence="3">LY-2023</strain>
        <tissue evidence="3">Leaf</tissue>
    </source>
</reference>
<dbReference type="Gene3D" id="3.30.420.10">
    <property type="entry name" value="Ribonuclease H-like superfamily/Ribonuclease H"/>
    <property type="match status" value="1"/>
</dbReference>
<evidence type="ECO:0000313" key="3">
    <source>
        <dbReference type="EMBL" id="KAK7294175.1"/>
    </source>
</evidence>
<gene>
    <name evidence="3" type="ORF">RJT34_17059</name>
</gene>
<dbReference type="SMART" id="SM00950">
    <property type="entry name" value="Piwi"/>
    <property type="match status" value="1"/>
</dbReference>
<protein>
    <recommendedName>
        <fullName evidence="2">Piwi domain-containing protein</fullName>
    </recommendedName>
</protein>
<dbReference type="SUPFAM" id="SSF101690">
    <property type="entry name" value="PAZ domain"/>
    <property type="match status" value="1"/>
</dbReference>
<keyword evidence="1" id="KW-0687">Ribonucleoprotein</keyword>
<dbReference type="InterPro" id="IPR003165">
    <property type="entry name" value="Piwi"/>
</dbReference>
<dbReference type="InterPro" id="IPR032472">
    <property type="entry name" value="ArgoL2"/>
</dbReference>
<organism evidence="3 4">
    <name type="scientific">Clitoria ternatea</name>
    <name type="common">Butterfly pea</name>
    <dbReference type="NCBI Taxonomy" id="43366"/>
    <lineage>
        <taxon>Eukaryota</taxon>
        <taxon>Viridiplantae</taxon>
        <taxon>Streptophyta</taxon>
        <taxon>Embryophyta</taxon>
        <taxon>Tracheophyta</taxon>
        <taxon>Spermatophyta</taxon>
        <taxon>Magnoliopsida</taxon>
        <taxon>eudicotyledons</taxon>
        <taxon>Gunneridae</taxon>
        <taxon>Pentapetalae</taxon>
        <taxon>rosids</taxon>
        <taxon>fabids</taxon>
        <taxon>Fabales</taxon>
        <taxon>Fabaceae</taxon>
        <taxon>Papilionoideae</taxon>
        <taxon>50 kb inversion clade</taxon>
        <taxon>NPAAA clade</taxon>
        <taxon>indigoferoid/millettioid clade</taxon>
        <taxon>Phaseoleae</taxon>
        <taxon>Clitoria</taxon>
    </lineage>
</organism>
<keyword evidence="4" id="KW-1185">Reference proteome</keyword>
<proteinExistence type="predicted"/>
<dbReference type="EMBL" id="JAYKXN010000004">
    <property type="protein sequence ID" value="KAK7294175.1"/>
    <property type="molecule type" value="Genomic_DNA"/>
</dbReference>
<evidence type="ECO:0000259" key="2">
    <source>
        <dbReference type="PROSITE" id="PS50822"/>
    </source>
</evidence>